<name>A0ABS5KSY6_9ACTN</name>
<organism evidence="2 3">
    <name type="scientific">Catenulispora pinistramenti</name>
    <dbReference type="NCBI Taxonomy" id="2705254"/>
    <lineage>
        <taxon>Bacteria</taxon>
        <taxon>Bacillati</taxon>
        <taxon>Actinomycetota</taxon>
        <taxon>Actinomycetes</taxon>
        <taxon>Catenulisporales</taxon>
        <taxon>Catenulisporaceae</taxon>
        <taxon>Catenulispora</taxon>
    </lineage>
</organism>
<sequence length="61" mass="6760">MTPARAVQAVAKSALWLAKYAVWGLSIVGLAGQGRPYRRPDDPAPVRDLTPDELLWQDELE</sequence>
<accession>A0ABS5KSY6</accession>
<keyword evidence="3" id="KW-1185">Reference proteome</keyword>
<protein>
    <submittedName>
        <fullName evidence="2">Uncharacterized protein</fullName>
    </submittedName>
</protein>
<reference evidence="2 3" key="1">
    <citation type="submission" date="2020-02" db="EMBL/GenBank/DDBJ databases">
        <title>Acidophilic actinobacteria isolated from forest soil.</title>
        <authorList>
            <person name="Golinska P."/>
        </authorList>
    </citation>
    <scope>NUCLEOTIDE SEQUENCE [LARGE SCALE GENOMIC DNA]</scope>
    <source>
        <strain evidence="2 3">NL8</strain>
    </source>
</reference>
<dbReference type="EMBL" id="JAAFYZ010000064">
    <property type="protein sequence ID" value="MBS2549161.1"/>
    <property type="molecule type" value="Genomic_DNA"/>
</dbReference>
<dbReference type="RefSeq" id="WP_212010725.1">
    <property type="nucleotide sequence ID" value="NZ_JAAFYZ010000064.1"/>
</dbReference>
<comment type="caution">
    <text evidence="2">The sequence shown here is derived from an EMBL/GenBank/DDBJ whole genome shotgun (WGS) entry which is preliminary data.</text>
</comment>
<evidence type="ECO:0000256" key="1">
    <source>
        <dbReference type="SAM" id="MobiDB-lite"/>
    </source>
</evidence>
<gene>
    <name evidence="2" type="ORF">KGQ19_20040</name>
</gene>
<evidence type="ECO:0000313" key="3">
    <source>
        <dbReference type="Proteomes" id="UP000730482"/>
    </source>
</evidence>
<dbReference type="Proteomes" id="UP000730482">
    <property type="component" value="Unassembled WGS sequence"/>
</dbReference>
<evidence type="ECO:0000313" key="2">
    <source>
        <dbReference type="EMBL" id="MBS2549161.1"/>
    </source>
</evidence>
<feature type="region of interest" description="Disordered" evidence="1">
    <location>
        <begin position="32"/>
        <end position="51"/>
    </location>
</feature>
<proteinExistence type="predicted"/>